<evidence type="ECO:0000256" key="1">
    <source>
        <dbReference type="SAM" id="MobiDB-lite"/>
    </source>
</evidence>
<reference evidence="2" key="1">
    <citation type="submission" date="2018-12" db="EMBL/GenBank/DDBJ databases">
        <authorList>
            <person name="Syme R.A."/>
            <person name="Farfan-Caceres L."/>
            <person name="Lichtenzveig J."/>
        </authorList>
    </citation>
    <scope>NUCLEOTIDE SEQUENCE</scope>
    <source>
        <strain evidence="2">Al4</strain>
    </source>
</reference>
<reference evidence="2" key="2">
    <citation type="submission" date="2020-09" db="EMBL/GenBank/DDBJ databases">
        <title>Reference genome assembly for Australian Ascochyta lentis isolate Al4.</title>
        <authorList>
            <person name="Lee R.C."/>
            <person name="Farfan-Caceres L.M."/>
            <person name="Debler J.W."/>
            <person name="Williams A.H."/>
            <person name="Henares B.M."/>
        </authorList>
    </citation>
    <scope>NUCLEOTIDE SEQUENCE</scope>
    <source>
        <strain evidence="2">Al4</strain>
    </source>
</reference>
<evidence type="ECO:0000313" key="2">
    <source>
        <dbReference type="EMBL" id="KAF9701227.1"/>
    </source>
</evidence>
<gene>
    <name evidence="2" type="ORF">EKO04_000464</name>
</gene>
<dbReference type="OrthoDB" id="1022638at2759"/>
<keyword evidence="3" id="KW-1185">Reference proteome</keyword>
<name>A0A8H7MN29_9PLEO</name>
<dbReference type="InterPro" id="IPR011333">
    <property type="entry name" value="SKP1/BTB/POZ_sf"/>
</dbReference>
<feature type="compositionally biased region" description="Basic and acidic residues" evidence="1">
    <location>
        <begin position="58"/>
        <end position="76"/>
    </location>
</feature>
<accession>A0A8H7MN29</accession>
<comment type="caution">
    <text evidence="2">The sequence shown here is derived from an EMBL/GenBank/DDBJ whole genome shotgun (WGS) entry which is preliminary data.</text>
</comment>
<organism evidence="2 3">
    <name type="scientific">Ascochyta lentis</name>
    <dbReference type="NCBI Taxonomy" id="205686"/>
    <lineage>
        <taxon>Eukaryota</taxon>
        <taxon>Fungi</taxon>
        <taxon>Dikarya</taxon>
        <taxon>Ascomycota</taxon>
        <taxon>Pezizomycotina</taxon>
        <taxon>Dothideomycetes</taxon>
        <taxon>Pleosporomycetidae</taxon>
        <taxon>Pleosporales</taxon>
        <taxon>Pleosporineae</taxon>
        <taxon>Didymellaceae</taxon>
        <taxon>Ascochyta</taxon>
    </lineage>
</organism>
<feature type="compositionally biased region" description="Low complexity" evidence="1">
    <location>
        <begin position="1"/>
        <end position="23"/>
    </location>
</feature>
<evidence type="ECO:0008006" key="4">
    <source>
        <dbReference type="Google" id="ProtNLM"/>
    </source>
</evidence>
<protein>
    <recommendedName>
        <fullName evidence="4">BTB domain-containing protein</fullName>
    </recommendedName>
</protein>
<evidence type="ECO:0000313" key="3">
    <source>
        <dbReference type="Proteomes" id="UP000651452"/>
    </source>
</evidence>
<dbReference type="Proteomes" id="UP000651452">
    <property type="component" value="Unassembled WGS sequence"/>
</dbReference>
<feature type="region of interest" description="Disordered" evidence="1">
    <location>
        <begin position="1"/>
        <end position="39"/>
    </location>
</feature>
<dbReference type="EMBL" id="RZGK01000002">
    <property type="protein sequence ID" value="KAF9701227.1"/>
    <property type="molecule type" value="Genomic_DNA"/>
</dbReference>
<dbReference type="Gene3D" id="3.30.710.10">
    <property type="entry name" value="Potassium Channel Kv1.1, Chain A"/>
    <property type="match status" value="1"/>
</dbReference>
<proteinExistence type="predicted"/>
<sequence>MLPTASVSSPPSSGPPAAGFGTSTTPKPQPPVISSFSPKLFIGSEERKLTEIPLPITTREKSQPKSQHMHEDGLRASNKDSPDFFLSRFFLHVSVEHTEQKQNFYVHAELLKDRTKFFKTEPPMIHTAGFPTVELSNTRPETFAIYVSLLYTNKLRTKGPKEWHWLCRLYILAERLRDIKTKNLTIDGMILYLQETALLFSSTPVAKDGANVDATSLTWLYEHTPKNSPARRLAVDYYAQSGRAEWLLSNKSEYPPQFVFDVAVCMMQKRPCSLFATHKMSSAYYHEDAVTTDKSAATKQEVDAE</sequence>
<dbReference type="AlphaFoldDB" id="A0A8H7MN29"/>
<feature type="region of interest" description="Disordered" evidence="1">
    <location>
        <begin position="51"/>
        <end position="76"/>
    </location>
</feature>